<gene>
    <name evidence="5" type="primary">mmc1p</name>
</gene>
<evidence type="ECO:0000256" key="1">
    <source>
        <dbReference type="ARBA" id="ARBA00022741"/>
    </source>
</evidence>
<reference evidence="5" key="1">
    <citation type="journal article" date="1997" name="Plant J.">
        <title>A promoter trap for Chlamydomonas reinhardtii: development of a gene cloning method using 5' RACE-based probes.</title>
        <authorList>
            <person name="Haring M.A."/>
            <person name="Beck C.F."/>
        </authorList>
    </citation>
    <scope>NUCLEOTIDE SEQUENCE</scope>
</reference>
<dbReference type="SMART" id="SM00833">
    <property type="entry name" value="CobW_C"/>
    <property type="match status" value="1"/>
</dbReference>
<accession>P93764</accession>
<dbReference type="Pfam" id="PF07683">
    <property type="entry name" value="CobW_C"/>
    <property type="match status" value="1"/>
</dbReference>
<dbReference type="PIR" id="T08038">
    <property type="entry name" value="T08038"/>
</dbReference>
<dbReference type="PANTHER" id="PTHR13748:SF70">
    <property type="entry name" value="COBW_HYPB_UREG NUCLEOTIDE-BINDING DOMAIN-CONTAINING PROTEIN"/>
    <property type="match status" value="1"/>
</dbReference>
<dbReference type="InterPro" id="IPR051316">
    <property type="entry name" value="Zinc-reg_GTPase_activator"/>
</dbReference>
<dbReference type="Gene3D" id="3.30.1220.10">
    <property type="entry name" value="CobW-like, C-terminal domain"/>
    <property type="match status" value="1"/>
</dbReference>
<feature type="region of interest" description="Disordered" evidence="3">
    <location>
        <begin position="1"/>
        <end position="90"/>
    </location>
</feature>
<dbReference type="ExpressionAtlas" id="P93764">
    <property type="expression patterns" value="baseline"/>
</dbReference>
<feature type="compositionally biased region" description="Basic and acidic residues" evidence="3">
    <location>
        <begin position="68"/>
        <end position="90"/>
    </location>
</feature>
<evidence type="ECO:0000313" key="5">
    <source>
        <dbReference type="EMBL" id="CAA72325.1"/>
    </source>
</evidence>
<evidence type="ECO:0000256" key="3">
    <source>
        <dbReference type="SAM" id="MobiDB-lite"/>
    </source>
</evidence>
<evidence type="ECO:0000256" key="2">
    <source>
        <dbReference type="ARBA" id="ARBA00023186"/>
    </source>
</evidence>
<evidence type="ECO:0000259" key="4">
    <source>
        <dbReference type="SMART" id="SM00833"/>
    </source>
</evidence>
<keyword evidence="2" id="KW-0143">Chaperone</keyword>
<dbReference type="SUPFAM" id="SSF90002">
    <property type="entry name" value="Hypothetical protein YjiA, C-terminal domain"/>
    <property type="match status" value="1"/>
</dbReference>
<feature type="domain" description="CobW C-terminal" evidence="4">
    <location>
        <begin position="108"/>
        <end position="204"/>
    </location>
</feature>
<feature type="compositionally biased region" description="Basic residues" evidence="3">
    <location>
        <begin position="13"/>
        <end position="31"/>
    </location>
</feature>
<dbReference type="PANTHER" id="PTHR13748">
    <property type="entry name" value="COBW-RELATED"/>
    <property type="match status" value="1"/>
</dbReference>
<protein>
    <submittedName>
        <fullName evidence="5">Putative mitochondrial matrix protein</fullName>
    </submittedName>
</protein>
<dbReference type="GO" id="GO:0000166">
    <property type="term" value="F:nucleotide binding"/>
    <property type="evidence" value="ECO:0007669"/>
    <property type="project" value="UniProtKB-KW"/>
</dbReference>
<dbReference type="InterPro" id="IPR036627">
    <property type="entry name" value="CobW-likC_sf"/>
</dbReference>
<dbReference type="InterPro" id="IPR011629">
    <property type="entry name" value="CobW-like_C"/>
</dbReference>
<proteinExistence type="evidence at transcript level"/>
<name>P93764_CHLRE</name>
<sequence>MGMQAAGMDRSSARRTTRQRRRGCNSRRSRNRTSQPQAPALAKQHAACTCQSRSRWPGANTHGGGRKAGSDREGRFHAPRRQSCEGDRGAQRVAKKLAPNGNMDLAGVEAVDIHASGALDEYRFNMFMRDLMAEKKTDILCCKGVLNMQGYGDTKFVFKGAHEAICYGPAEQPWKPDETRFSHVVFIGRGLDKEALKEGLSSCLWKPPPPAGRRSATLTRSCPSMSIRRRARRRGCVLRRQHKCTASMRAAPVRHAGAALRLGGCWGHPAPWEAHNGAFNFAMKALSLDCLALREQWNTDYEWGKCGCARSRTQGQGAAFEAGLMVRAIHQVTVPNAGMRCICAPSSTCALQSDAGLHVYHALCLTIWTRSLVAARRRLSLLVCRDARCTNETGWGASDTWLLWLPGGLRADHSTCVASWHSYNSFHSCIRPWAC</sequence>
<dbReference type="AlphaFoldDB" id="P93764"/>
<keyword evidence="1" id="KW-0547">Nucleotide-binding</keyword>
<dbReference type="EMBL" id="Y11586">
    <property type="protein sequence ID" value="CAA72325.1"/>
    <property type="molecule type" value="mRNA"/>
</dbReference>
<organism evidence="5">
    <name type="scientific">Chlamydomonas reinhardtii</name>
    <name type="common">Chlamydomonas smithii</name>
    <dbReference type="NCBI Taxonomy" id="3055"/>
    <lineage>
        <taxon>Eukaryota</taxon>
        <taxon>Viridiplantae</taxon>
        <taxon>Chlorophyta</taxon>
        <taxon>core chlorophytes</taxon>
        <taxon>Chlorophyceae</taxon>
        <taxon>CS clade</taxon>
        <taxon>Chlamydomonadales</taxon>
        <taxon>Chlamydomonadaceae</taxon>
        <taxon>Chlamydomonas</taxon>
    </lineage>
</organism>